<protein>
    <submittedName>
        <fullName evidence="3">Uncharacterized protein LOC109393720 isoform X1</fullName>
    </submittedName>
</protein>
<evidence type="ECO:0000256" key="1">
    <source>
        <dbReference type="SAM" id="MobiDB-lite"/>
    </source>
</evidence>
<gene>
    <name evidence="3" type="primary">LOC109393720</name>
</gene>
<feature type="compositionally biased region" description="Low complexity" evidence="1">
    <location>
        <begin position="86"/>
        <end position="99"/>
    </location>
</feature>
<evidence type="ECO:0000313" key="2">
    <source>
        <dbReference type="Proteomes" id="UP000694851"/>
    </source>
</evidence>
<name>A0A8B7T112_HIPAR</name>
<feature type="compositionally biased region" description="Low complexity" evidence="1">
    <location>
        <begin position="1"/>
        <end position="15"/>
    </location>
</feature>
<dbReference type="AlphaFoldDB" id="A0A8B7T112"/>
<dbReference type="GeneID" id="109393720"/>
<dbReference type="RefSeq" id="XP_019518764.1">
    <property type="nucleotide sequence ID" value="XM_019663219.1"/>
</dbReference>
<proteinExistence type="predicted"/>
<feature type="region of interest" description="Disordered" evidence="1">
    <location>
        <begin position="1"/>
        <end position="99"/>
    </location>
</feature>
<keyword evidence="2" id="KW-1185">Reference proteome</keyword>
<dbReference type="Proteomes" id="UP000694851">
    <property type="component" value="Unplaced"/>
</dbReference>
<evidence type="ECO:0000313" key="3">
    <source>
        <dbReference type="RefSeq" id="XP_019518764.1"/>
    </source>
</evidence>
<reference evidence="3" key="1">
    <citation type="submission" date="2025-08" db="UniProtKB">
        <authorList>
            <consortium name="RefSeq"/>
        </authorList>
    </citation>
    <scope>IDENTIFICATION</scope>
    <source>
        <tissue evidence="3">Muscle</tissue>
    </source>
</reference>
<organism evidence="2 3">
    <name type="scientific">Hipposideros armiger</name>
    <name type="common">Great Himalayan leaf-nosed bat</name>
    <dbReference type="NCBI Taxonomy" id="186990"/>
    <lineage>
        <taxon>Eukaryota</taxon>
        <taxon>Metazoa</taxon>
        <taxon>Chordata</taxon>
        <taxon>Craniata</taxon>
        <taxon>Vertebrata</taxon>
        <taxon>Euteleostomi</taxon>
        <taxon>Mammalia</taxon>
        <taxon>Eutheria</taxon>
        <taxon>Laurasiatheria</taxon>
        <taxon>Chiroptera</taxon>
        <taxon>Yinpterochiroptera</taxon>
        <taxon>Rhinolophoidea</taxon>
        <taxon>Hipposideridae</taxon>
        <taxon>Hipposideros</taxon>
    </lineage>
</organism>
<dbReference type="KEGG" id="hai:109393720"/>
<feature type="compositionally biased region" description="Basic residues" evidence="1">
    <location>
        <begin position="16"/>
        <end position="25"/>
    </location>
</feature>
<accession>A0A8B7T112</accession>
<sequence length="303" mass="34469">MSAAAWAAGSAVARPWRGRRRRWRRPGKEEEKRKERRRRRGAPASRPQQLVRLRYFQRQAEGAEVGSARPESLNWEEKEKEAGKMPLARAGRTAAPRPRCCNPRRLLFRPLGLHHANSRESEAHPLRPSGCGPRVPHVLDTFAAPDYTPRVRWGHQAHRGLSTGLVGCGRARRVASQRSGKKWASAPGCQGSAVRHGIATGILPTVSQCRAKHDERIWSQRVETFVFPQKKYSGPPKISLSFRPIQHQGNRQISTENTKEHTGFRISFHSRWKTCQNPKYSGITKFKNEAQQGPFLEGYTRNW</sequence>